<feature type="domain" description="ChrR-like cupin" evidence="1">
    <location>
        <begin position="9"/>
        <end position="112"/>
    </location>
</feature>
<dbReference type="InterPro" id="IPR011051">
    <property type="entry name" value="RmlC_Cupin_sf"/>
</dbReference>
<dbReference type="Gene3D" id="2.60.120.10">
    <property type="entry name" value="Jelly Rolls"/>
    <property type="match status" value="1"/>
</dbReference>
<organism evidence="2 3">
    <name type="scientific">Acinetobacter junii</name>
    <dbReference type="NCBI Taxonomy" id="40215"/>
    <lineage>
        <taxon>Bacteria</taxon>
        <taxon>Pseudomonadati</taxon>
        <taxon>Pseudomonadota</taxon>
        <taxon>Gammaproteobacteria</taxon>
        <taxon>Moraxellales</taxon>
        <taxon>Moraxellaceae</taxon>
        <taxon>Acinetobacter</taxon>
    </lineage>
</organism>
<dbReference type="CDD" id="cd20303">
    <property type="entry name" value="cupin_ChrR_1"/>
    <property type="match status" value="1"/>
</dbReference>
<dbReference type="SUPFAM" id="SSF51182">
    <property type="entry name" value="RmlC-like cupins"/>
    <property type="match status" value="2"/>
</dbReference>
<dbReference type="InterPro" id="IPR014710">
    <property type="entry name" value="RmlC-like_jellyroll"/>
</dbReference>
<accession>A0A365PLS0</accession>
<gene>
    <name evidence="2" type="ORF">DC346_02690</name>
</gene>
<evidence type="ECO:0000313" key="2">
    <source>
        <dbReference type="EMBL" id="RBA49608.1"/>
    </source>
</evidence>
<comment type="caution">
    <text evidence="2">The sequence shown here is derived from an EMBL/GenBank/DDBJ whole genome shotgun (WGS) entry which is preliminary data.</text>
</comment>
<protein>
    <submittedName>
        <fullName evidence="2">Anti-sigma factor</fullName>
    </submittedName>
</protein>
<dbReference type="RefSeq" id="WP_016165171.1">
    <property type="nucleotide sequence ID" value="NZ_CP131471.1"/>
</dbReference>
<feature type="domain" description="ChrR-like cupin" evidence="1">
    <location>
        <begin position="146"/>
        <end position="216"/>
    </location>
</feature>
<name>A0A365PLS0_ACIJU</name>
<reference evidence="2 3" key="1">
    <citation type="submission" date="2018-04" db="EMBL/GenBank/DDBJ databases">
        <title>Acinetobacter junii Genome sequencing and assembly.</title>
        <authorList>
            <person name="Su J."/>
            <person name="Rensing C."/>
            <person name="Mazhar H.S."/>
        </authorList>
    </citation>
    <scope>NUCLEOTIDE SEQUENCE [LARGE SCALE GENOMIC DNA]</scope>
    <source>
        <strain evidence="2 3">SC22</strain>
    </source>
</reference>
<dbReference type="Proteomes" id="UP000253688">
    <property type="component" value="Unassembled WGS sequence"/>
</dbReference>
<sequence>MLINADFSQMAVVKPNDYQWVKSPRGEVERVMLDRVGDETARATSLVRYTPHTIFPEHQHPLGEEILVLSGTFTENNDQHYPAGWYLRNPDGSKHTPSSEDGTLIFVKLMQMSKTNTETVRINTHYPENWQTLGQRLICPLYLSHDEHTYLEKLKPHQSFDEHSLNGIELLIVQGELIANGECYPTGSWIRLPLQSSHSFYASEIGAMLYVKTGHLSSAQKFMEQQS</sequence>
<dbReference type="Pfam" id="PF12973">
    <property type="entry name" value="Cupin_7"/>
    <property type="match status" value="2"/>
</dbReference>
<proteinExistence type="predicted"/>
<dbReference type="EMBL" id="QEWH01000011">
    <property type="protein sequence ID" value="RBA49608.1"/>
    <property type="molecule type" value="Genomic_DNA"/>
</dbReference>
<dbReference type="AlphaFoldDB" id="A0A365PLS0"/>
<evidence type="ECO:0000259" key="1">
    <source>
        <dbReference type="Pfam" id="PF12973"/>
    </source>
</evidence>
<dbReference type="InterPro" id="IPR025979">
    <property type="entry name" value="ChrR-like_cupin_dom"/>
</dbReference>
<evidence type="ECO:0000313" key="3">
    <source>
        <dbReference type="Proteomes" id="UP000253688"/>
    </source>
</evidence>